<proteinExistence type="predicted"/>
<dbReference type="EMBL" id="GBXM01064457">
    <property type="protein sequence ID" value="JAH44120.1"/>
    <property type="molecule type" value="Transcribed_RNA"/>
</dbReference>
<protein>
    <submittedName>
        <fullName evidence="1">Uncharacterized protein</fullName>
    </submittedName>
</protein>
<sequence>MSLLGEPCRKCNALHIYHICINIVPPFCASKSNLTS</sequence>
<organism evidence="1">
    <name type="scientific">Anguilla anguilla</name>
    <name type="common">European freshwater eel</name>
    <name type="synonym">Muraena anguilla</name>
    <dbReference type="NCBI Taxonomy" id="7936"/>
    <lineage>
        <taxon>Eukaryota</taxon>
        <taxon>Metazoa</taxon>
        <taxon>Chordata</taxon>
        <taxon>Craniata</taxon>
        <taxon>Vertebrata</taxon>
        <taxon>Euteleostomi</taxon>
        <taxon>Actinopterygii</taxon>
        <taxon>Neopterygii</taxon>
        <taxon>Teleostei</taxon>
        <taxon>Anguilliformes</taxon>
        <taxon>Anguillidae</taxon>
        <taxon>Anguilla</taxon>
    </lineage>
</organism>
<reference evidence="1" key="1">
    <citation type="submission" date="2014-11" db="EMBL/GenBank/DDBJ databases">
        <authorList>
            <person name="Amaro Gonzalez C."/>
        </authorList>
    </citation>
    <scope>NUCLEOTIDE SEQUENCE</scope>
</reference>
<evidence type="ECO:0000313" key="1">
    <source>
        <dbReference type="EMBL" id="JAH44657.1"/>
    </source>
</evidence>
<name>A0A0E9STS1_ANGAN</name>
<dbReference type="EMBL" id="GBXM01063920">
    <property type="protein sequence ID" value="JAH44657.1"/>
    <property type="molecule type" value="Transcribed_RNA"/>
</dbReference>
<dbReference type="EMBL" id="GBXM01066807">
    <property type="protein sequence ID" value="JAH41770.1"/>
    <property type="molecule type" value="Transcribed_RNA"/>
</dbReference>
<reference evidence="1" key="2">
    <citation type="journal article" date="2015" name="Fish Shellfish Immunol.">
        <title>Early steps in the European eel (Anguilla anguilla)-Vibrio vulnificus interaction in the gills: Role of the RtxA13 toxin.</title>
        <authorList>
            <person name="Callol A."/>
            <person name="Pajuelo D."/>
            <person name="Ebbesson L."/>
            <person name="Teles M."/>
            <person name="MacKenzie S."/>
            <person name="Amaro C."/>
        </authorList>
    </citation>
    <scope>NUCLEOTIDE SEQUENCE</scope>
</reference>
<accession>A0A0E9STS1</accession>
<dbReference type="AlphaFoldDB" id="A0A0E9STS1"/>